<dbReference type="RefSeq" id="WP_013766110.1">
    <property type="nucleotide sequence ID" value="NC_015510.1"/>
</dbReference>
<dbReference type="InterPro" id="IPR027785">
    <property type="entry name" value="UvrD-like_helicase_C"/>
</dbReference>
<sequence length="679" mass="77299">MNIHHHFPNLQLTQDQQTTLGQVEAFLEGGDQIFLLKGYAGTGKTTLLHGICRYLAAKQSDFRLMAPTGRAAMILARKTAIKSCTIHRGIYNMDQLEEKEEGTSFKFFYALKTNEDSSRCVYLVDEASMVSDVYSDDEFFTFGSGLLLKDLITYTLQGENHHKIIFVGDDAQLPPVNMPFSPALETHYLQNQYGLQVQTAQLTQVVRQAHQSGILTTATYLRQAIAANKFNAFSIHTQYNDVHTIQPEQVVEEYVSMVKQQGIQNTIIITHSNRQALEYNQLIRQRRYGENGSQLQKEDILLITRNNYNGSLELFNGMFARVLEVGGIEYTASPRFKIEGGTTIQRELVFRSLRVEITAIDGSIHQLKTTVLDPFLTASEGKLHPYDQRALYIDFKMRAIAKGLHPKSEAFREALKKDVYFNALQAKYGYAITCHKSQGGEWTGVLVDFKVFIGKLSSSFFRWSYTAITRSSKALLCIDAPNYNALSEFVVHDITKLGKVLPESYYVPDGLNFLEYRKSRLQQICQRQELTMLIVEHSYQLEVGFQQGNESGKVQLWYTKTGFSSVTWVTFSSPEFKNLIDELLIESLLPESIPFVPKFDFQKDLHLYFLEILSECNLPLTNVVQREWSDLYCIRTDADCAAVEFFFNGNHMYTFAIPKSTAGADDVKLQEVINKLRGL</sequence>
<dbReference type="InterPro" id="IPR027417">
    <property type="entry name" value="P-loop_NTPase"/>
</dbReference>
<dbReference type="SMART" id="SM00382">
    <property type="entry name" value="AAA"/>
    <property type="match status" value="1"/>
</dbReference>
<gene>
    <name evidence="2" type="ordered locus">Halhy_3719</name>
</gene>
<dbReference type="Proteomes" id="UP000008461">
    <property type="component" value="Chromosome"/>
</dbReference>
<accession>F4L001</accession>
<evidence type="ECO:0000259" key="1">
    <source>
        <dbReference type="SMART" id="SM00382"/>
    </source>
</evidence>
<protein>
    <submittedName>
        <fullName evidence="2">AAA ATPase</fullName>
    </submittedName>
</protein>
<evidence type="ECO:0000313" key="2">
    <source>
        <dbReference type="EMBL" id="AEE51571.1"/>
    </source>
</evidence>
<dbReference type="HOGENOM" id="CLU_017039_1_0_10"/>
<dbReference type="Gene3D" id="3.40.50.300">
    <property type="entry name" value="P-loop containing nucleotide triphosphate hydrolases"/>
    <property type="match status" value="2"/>
</dbReference>
<dbReference type="Pfam" id="PF22721">
    <property type="entry name" value="TBP-TOTE"/>
    <property type="match status" value="1"/>
</dbReference>
<dbReference type="STRING" id="760192.Halhy_3719"/>
<dbReference type="CDD" id="cd18809">
    <property type="entry name" value="SF1_C_RecD"/>
    <property type="match status" value="1"/>
</dbReference>
<feature type="domain" description="AAA+ ATPase" evidence="1">
    <location>
        <begin position="30"/>
        <end position="329"/>
    </location>
</feature>
<dbReference type="KEGG" id="hhy:Halhy_3719"/>
<dbReference type="eggNOG" id="COG0507">
    <property type="taxonomic scope" value="Bacteria"/>
</dbReference>
<dbReference type="AlphaFoldDB" id="F4L001"/>
<dbReference type="InterPro" id="IPR054572">
    <property type="entry name" value="TBP-TOTE"/>
</dbReference>
<evidence type="ECO:0000313" key="3">
    <source>
        <dbReference type="Proteomes" id="UP000008461"/>
    </source>
</evidence>
<dbReference type="Pfam" id="PF13538">
    <property type="entry name" value="UvrD_C_2"/>
    <property type="match status" value="1"/>
</dbReference>
<reference key="2">
    <citation type="submission" date="2011-04" db="EMBL/GenBank/DDBJ databases">
        <title>Complete sequence of chromosome of Haliscomenobacter hydrossis DSM 1100.</title>
        <authorList>
            <consortium name="US DOE Joint Genome Institute (JGI-PGF)"/>
            <person name="Lucas S."/>
            <person name="Han J."/>
            <person name="Lapidus A."/>
            <person name="Bruce D."/>
            <person name="Goodwin L."/>
            <person name="Pitluck S."/>
            <person name="Peters L."/>
            <person name="Kyrpides N."/>
            <person name="Mavromatis K."/>
            <person name="Ivanova N."/>
            <person name="Ovchinnikova G."/>
            <person name="Pagani I."/>
            <person name="Daligault H."/>
            <person name="Detter J.C."/>
            <person name="Han C."/>
            <person name="Land M."/>
            <person name="Hauser L."/>
            <person name="Markowitz V."/>
            <person name="Cheng J.-F."/>
            <person name="Hugenholtz P."/>
            <person name="Woyke T."/>
            <person name="Wu D."/>
            <person name="Verbarg S."/>
            <person name="Frueling A."/>
            <person name="Brambilla E."/>
            <person name="Klenk H.-P."/>
            <person name="Eisen J.A."/>
        </authorList>
    </citation>
    <scope>NUCLEOTIDE SEQUENCE</scope>
    <source>
        <strain>DSM 1100</strain>
    </source>
</reference>
<dbReference type="InterPro" id="IPR003593">
    <property type="entry name" value="AAA+_ATPase"/>
</dbReference>
<organism evidence="2 3">
    <name type="scientific">Haliscomenobacter hydrossis (strain ATCC 27775 / DSM 1100 / LMG 10767 / O)</name>
    <dbReference type="NCBI Taxonomy" id="760192"/>
    <lineage>
        <taxon>Bacteria</taxon>
        <taxon>Pseudomonadati</taxon>
        <taxon>Bacteroidota</taxon>
        <taxon>Saprospiria</taxon>
        <taxon>Saprospirales</taxon>
        <taxon>Haliscomenobacteraceae</taxon>
        <taxon>Haliscomenobacter</taxon>
    </lineage>
</organism>
<keyword evidence="3" id="KW-1185">Reference proteome</keyword>
<reference evidence="2 3" key="1">
    <citation type="journal article" date="2011" name="Stand. Genomic Sci.">
        <title>Complete genome sequence of Haliscomenobacter hydrossis type strain (O).</title>
        <authorList>
            <consortium name="US DOE Joint Genome Institute (JGI-PGF)"/>
            <person name="Daligault H."/>
            <person name="Lapidus A."/>
            <person name="Zeytun A."/>
            <person name="Nolan M."/>
            <person name="Lucas S."/>
            <person name="Del Rio T.G."/>
            <person name="Tice H."/>
            <person name="Cheng J.F."/>
            <person name="Tapia R."/>
            <person name="Han C."/>
            <person name="Goodwin L."/>
            <person name="Pitluck S."/>
            <person name="Liolios K."/>
            <person name="Pagani I."/>
            <person name="Ivanova N."/>
            <person name="Huntemann M."/>
            <person name="Mavromatis K."/>
            <person name="Mikhailova N."/>
            <person name="Pati A."/>
            <person name="Chen A."/>
            <person name="Palaniappan K."/>
            <person name="Land M."/>
            <person name="Hauser L."/>
            <person name="Brambilla E.M."/>
            <person name="Rohde M."/>
            <person name="Verbarg S."/>
            <person name="Goker M."/>
            <person name="Bristow J."/>
            <person name="Eisen J.A."/>
            <person name="Markowitz V."/>
            <person name="Hugenholtz P."/>
            <person name="Kyrpides N.C."/>
            <person name="Klenk H.P."/>
            <person name="Woyke T."/>
        </authorList>
    </citation>
    <scope>NUCLEOTIDE SEQUENCE [LARGE SCALE GENOMIC DNA]</scope>
    <source>
        <strain evidence="3">ATCC 27775 / DSM 1100 / LMG 10767 / O</strain>
    </source>
</reference>
<name>F4L001_HALH1</name>
<dbReference type="SUPFAM" id="SSF52540">
    <property type="entry name" value="P-loop containing nucleoside triphosphate hydrolases"/>
    <property type="match status" value="2"/>
</dbReference>
<dbReference type="EMBL" id="CP002691">
    <property type="protein sequence ID" value="AEE51571.1"/>
    <property type="molecule type" value="Genomic_DNA"/>
</dbReference>
<proteinExistence type="predicted"/>
<dbReference type="OrthoDB" id="9803432at2"/>
<dbReference type="Pfam" id="PF13604">
    <property type="entry name" value="AAA_30"/>
    <property type="match status" value="1"/>
</dbReference>